<feature type="transmembrane region" description="Helical" evidence="1">
    <location>
        <begin position="21"/>
        <end position="47"/>
    </location>
</feature>
<protein>
    <submittedName>
        <fullName evidence="3">Uncharacterized protein</fullName>
    </submittedName>
</protein>
<proteinExistence type="predicted"/>
<dbReference type="Proteomes" id="UP000268436">
    <property type="component" value="Unassembled WGS sequence"/>
</dbReference>
<evidence type="ECO:0000313" key="2">
    <source>
        <dbReference type="EMBL" id="AZQ92765.1"/>
    </source>
</evidence>
<dbReference type="EMBL" id="CP034662">
    <property type="protein sequence ID" value="AZQ94299.1"/>
    <property type="molecule type" value="Genomic_DNA"/>
</dbReference>
<keyword evidence="5" id="KW-1185">Reference proteome</keyword>
<keyword evidence="1" id="KW-0472">Membrane</keyword>
<evidence type="ECO:0000313" key="3">
    <source>
        <dbReference type="EMBL" id="AZQ94299.1"/>
    </source>
</evidence>
<evidence type="ECO:0000313" key="4">
    <source>
        <dbReference type="EMBL" id="RUO17736.1"/>
    </source>
</evidence>
<keyword evidence="1" id="KW-1133">Transmembrane helix</keyword>
<sequence length="48" mass="5752">MEYITIIVDFMKYLIEKHGLFVIWLMVASLITLYKLDMILTAVHLFFN</sequence>
<accession>A0A198XU57</accession>
<dbReference type="Proteomes" id="UP000280228">
    <property type="component" value="Chromosome"/>
</dbReference>
<organism evidence="3 6">
    <name type="scientific">Moraxella catarrhalis</name>
    <name type="common">Branhamella catarrhalis</name>
    <dbReference type="NCBI Taxonomy" id="480"/>
    <lineage>
        <taxon>Bacteria</taxon>
        <taxon>Pseudomonadati</taxon>
        <taxon>Pseudomonadota</taxon>
        <taxon>Gammaproteobacteria</taxon>
        <taxon>Moraxellales</taxon>
        <taxon>Moraxellaceae</taxon>
        <taxon>Moraxella</taxon>
    </lineage>
</organism>
<keyword evidence="1" id="KW-0812">Transmembrane</keyword>
<reference evidence="5 6" key="1">
    <citation type="submission" date="2018-12" db="EMBL/GenBank/DDBJ databases">
        <title>Persistence of Moraxella catarrhalis in Chronic Obstructive Pulmonary Disease and Regulation of the Hag/MID Adhesin.</title>
        <authorList>
            <person name="Murphy T."/>
            <person name="Zhao X."/>
            <person name="Vyas G."/>
            <person name="Aluvathingal J."/>
            <person name="Nadendla S."/>
            <person name="Tallon L."/>
            <person name="Tettelin H."/>
        </authorList>
    </citation>
    <scope>NUCLEOTIDE SEQUENCE [LARGE SCALE GENOMIC DNA]</scope>
    <source>
        <strain evidence="4 5">173P27B1</strain>
        <strain evidence="3 6">46P58B1</strain>
    </source>
</reference>
<name>A0A198XU57_MORCA</name>
<evidence type="ECO:0000256" key="1">
    <source>
        <dbReference type="SAM" id="Phobius"/>
    </source>
</evidence>
<dbReference type="KEGG" id="mcat:MC25239_00953"/>
<gene>
    <name evidence="3" type="ORF">EJK53_1075</name>
    <name evidence="2" type="ORF">EJK53_1609</name>
    <name evidence="4" type="ORF">EJK54_1252</name>
</gene>
<evidence type="ECO:0000313" key="6">
    <source>
        <dbReference type="Proteomes" id="UP000280228"/>
    </source>
</evidence>
<evidence type="ECO:0000313" key="5">
    <source>
        <dbReference type="Proteomes" id="UP000268436"/>
    </source>
</evidence>
<dbReference type="KEGG" id="mcs:DR90_930"/>
<dbReference type="EMBL" id="CP034662">
    <property type="protein sequence ID" value="AZQ92765.1"/>
    <property type="molecule type" value="Genomic_DNA"/>
</dbReference>
<dbReference type="EMBL" id="RYER01000003">
    <property type="protein sequence ID" value="RUO17736.1"/>
    <property type="molecule type" value="Genomic_DNA"/>
</dbReference>
<dbReference type="AlphaFoldDB" id="A0A198XU57"/>